<dbReference type="InterPro" id="IPR033432">
    <property type="entry name" value="GH94_catalytic"/>
</dbReference>
<dbReference type="Gene3D" id="2.70.98.40">
    <property type="entry name" value="Glycoside hydrolase, family 65, N-terminal domain"/>
    <property type="match status" value="1"/>
</dbReference>
<evidence type="ECO:0000259" key="4">
    <source>
        <dbReference type="Pfam" id="PF17167"/>
    </source>
</evidence>
<dbReference type="InterPro" id="IPR012341">
    <property type="entry name" value="6hp_glycosidase-like_sf"/>
</dbReference>
<keyword evidence="1" id="KW-0328">Glycosyltransferase</keyword>
<dbReference type="Proteomes" id="UP000806542">
    <property type="component" value="Unassembled WGS sequence"/>
</dbReference>
<evidence type="ECO:0000256" key="2">
    <source>
        <dbReference type="ARBA" id="ARBA00022679"/>
    </source>
</evidence>
<dbReference type="PANTHER" id="PTHR37469:SF2">
    <property type="entry name" value="CELLOBIONIC ACID PHOSPHORYLASE"/>
    <property type="match status" value="1"/>
</dbReference>
<evidence type="ECO:0000313" key="6">
    <source>
        <dbReference type="Proteomes" id="UP000806542"/>
    </source>
</evidence>
<gene>
    <name evidence="5" type="ORF">INF28_10425</name>
</gene>
<dbReference type="Gene3D" id="1.50.10.10">
    <property type="match status" value="1"/>
</dbReference>
<dbReference type="SUPFAM" id="SSF48208">
    <property type="entry name" value="Six-hairpin glycosidases"/>
    <property type="match status" value="1"/>
</dbReference>
<dbReference type="GO" id="GO:0016757">
    <property type="term" value="F:glycosyltransferase activity"/>
    <property type="evidence" value="ECO:0007669"/>
    <property type="project" value="UniProtKB-KW"/>
</dbReference>
<dbReference type="InterPro" id="IPR037018">
    <property type="entry name" value="GH65_N"/>
</dbReference>
<dbReference type="InterPro" id="IPR010383">
    <property type="entry name" value="Glyco_hydrolase_94_b-supersand"/>
</dbReference>
<dbReference type="AlphaFoldDB" id="A0A9D5M544"/>
<dbReference type="Pfam" id="PF17167">
    <property type="entry name" value="Glyco_hydro_94"/>
    <property type="match status" value="1"/>
</dbReference>
<evidence type="ECO:0008006" key="7">
    <source>
        <dbReference type="Google" id="ProtNLM"/>
    </source>
</evidence>
<dbReference type="GO" id="GO:0005975">
    <property type="term" value="P:carbohydrate metabolic process"/>
    <property type="evidence" value="ECO:0007669"/>
    <property type="project" value="InterPro"/>
</dbReference>
<keyword evidence="2" id="KW-0808">Transferase</keyword>
<dbReference type="Gene3D" id="1.20.890.20">
    <property type="entry name" value="mpn423 like domain"/>
    <property type="match status" value="1"/>
</dbReference>
<organism evidence="5 6">
    <name type="scientific">Ructibacterium gallinarum</name>
    <dbReference type="NCBI Taxonomy" id="2779355"/>
    <lineage>
        <taxon>Bacteria</taxon>
        <taxon>Bacillati</taxon>
        <taxon>Bacillota</taxon>
        <taxon>Clostridia</taxon>
        <taxon>Eubacteriales</taxon>
        <taxon>Oscillospiraceae</taxon>
        <taxon>Ructibacterium</taxon>
    </lineage>
</organism>
<name>A0A9D5M544_9FIRM</name>
<dbReference type="EMBL" id="JADCKB010000025">
    <property type="protein sequence ID" value="MBE5040874.1"/>
    <property type="molecule type" value="Genomic_DNA"/>
</dbReference>
<keyword evidence="6" id="KW-1185">Reference proteome</keyword>
<feature type="domain" description="Glycosyl hydrolase 94 catalytic" evidence="4">
    <location>
        <begin position="309"/>
        <end position="723"/>
    </location>
</feature>
<evidence type="ECO:0000256" key="1">
    <source>
        <dbReference type="ARBA" id="ARBA00022676"/>
    </source>
</evidence>
<dbReference type="Pfam" id="PF06165">
    <property type="entry name" value="GH94_b-supersand"/>
    <property type="match status" value="1"/>
</dbReference>
<evidence type="ECO:0000259" key="3">
    <source>
        <dbReference type="Pfam" id="PF06165"/>
    </source>
</evidence>
<evidence type="ECO:0000313" key="5">
    <source>
        <dbReference type="EMBL" id="MBE5040874.1"/>
    </source>
</evidence>
<dbReference type="InterPro" id="IPR052047">
    <property type="entry name" value="GH94_Enzymes"/>
</dbReference>
<dbReference type="SMART" id="SM01068">
    <property type="entry name" value="CBM_X"/>
    <property type="match status" value="1"/>
</dbReference>
<dbReference type="GO" id="GO:0030246">
    <property type="term" value="F:carbohydrate binding"/>
    <property type="evidence" value="ECO:0007669"/>
    <property type="project" value="InterPro"/>
</dbReference>
<proteinExistence type="predicted"/>
<reference evidence="5" key="1">
    <citation type="submission" date="2020-10" db="EMBL/GenBank/DDBJ databases">
        <title>ChiBAC.</title>
        <authorList>
            <person name="Zenner C."/>
            <person name="Hitch T.C.A."/>
            <person name="Clavel T."/>
        </authorList>
    </citation>
    <scope>NUCLEOTIDE SEQUENCE</scope>
    <source>
        <strain evidence="5">DSM 107454</strain>
    </source>
</reference>
<dbReference type="PANTHER" id="PTHR37469">
    <property type="entry name" value="CELLOBIONIC ACID PHOSPHORYLASE-RELATED"/>
    <property type="match status" value="1"/>
</dbReference>
<accession>A0A9D5M544</accession>
<sequence length="801" mass="91843">MNGYIFDDEKRSICIEKTDMPGPWINYLSNGHMHGFVSQCGGGLLWIENAAKYRITRYRMHNLPIDSPGFYIYIREKDGTVWSPTFRPIETKLDKFNANHFPGKTVFTAEKNNLEAVLTLFIMLEYDILTWKLDIINKNNSSTEIDVFAYAELSQQRWLDEQTNGYYWRHMHKTWFDRDSQTIQYLYQFPAPGDVEKLPLVYFASNRKIQSFSGDRDAFVGNYRYEKNPIAVEKGICGNEEIQSGEPCAALHTKIHINANCKENVTFYLGAVSGGLTHCNELQEKIKLDLNELRNIKKVDEQENKLDSWWNEFLGKFECMIPDENAQRQINIWGPIDSVNTARYSRSVNANAPGTRTLGFRDTCQDMLAITYRNSEVAKDRLKFLMSKQYKTGNAIHCLGFNDDDLPDYHTRCDDHMWLAFLVYSLIAETGDVNLLNETVPYLGVDHLSEGEEATVWEHLIAGVNFTENNLGEHGLPLTLRGDWNDIIGKFSQEGKGESVFAAQQYVVVLNYMIEIAEFIDDNNSLEYLKKCKEKQVENITRHSWNGEWWYRCFDDDGNPIGSKKNDFGKIWLNSQTWAVISETGTREQQRNAMDAVKKYLDTDMGLVKLTPGFETWPNVKDPFSGYNPGNGENGAVFCHAHTWAIIAEAKLGNSELAWKYYNDLIPHNIISKIGVDKYKAEPYSWCSNIVGYPNNKQGWGNISHISGTVAWMNVAATQYLLGVRPVLDGIVFEPCIPKKWDEYTVKRVYRGVKLNIKFLNPEHKSGGVTNIEVNGEIINNNHLPYELIKNLNEANIKVVL</sequence>
<feature type="domain" description="Glycosyl hydrolase 94 supersandwich" evidence="3">
    <location>
        <begin position="16"/>
        <end position="272"/>
    </location>
</feature>
<dbReference type="InterPro" id="IPR011013">
    <property type="entry name" value="Gal_mutarotase_sf_dom"/>
</dbReference>
<dbReference type="InterPro" id="IPR008928">
    <property type="entry name" value="6-hairpin_glycosidase_sf"/>
</dbReference>
<comment type="caution">
    <text evidence="5">The sequence shown here is derived from an EMBL/GenBank/DDBJ whole genome shotgun (WGS) entry which is preliminary data.</text>
</comment>
<protein>
    <recommendedName>
        <fullName evidence="7">Cellobiose phosphorylase</fullName>
    </recommendedName>
</protein>
<dbReference type="Gene3D" id="2.60.420.10">
    <property type="entry name" value="Maltose phosphorylase, domain 3"/>
    <property type="match status" value="1"/>
</dbReference>
<dbReference type="RefSeq" id="WP_226393415.1">
    <property type="nucleotide sequence ID" value="NZ_JADCKB010000025.1"/>
</dbReference>
<dbReference type="SUPFAM" id="SSF74650">
    <property type="entry name" value="Galactose mutarotase-like"/>
    <property type="match status" value="1"/>
</dbReference>